<feature type="non-terminal residue" evidence="1">
    <location>
        <position position="1"/>
    </location>
</feature>
<sequence length="169" mass="19170">SSKPEPFSYPKVHSFERWPLVSVLPRQFMDVGELIGTTTIEKAGLLSPDLFKVYPHFVNAYDSVYKIADNVTDWYRAPIAVLCNDSADTCMDFLSFIYIPDTGLAASLKRILKKPLQVKYYIKGRDLFVSFTFNNELPNHAYILSPHGVQLVGTPDIIDDSFTEITEKL</sequence>
<name>A0A413USP7_BACSE</name>
<dbReference type="RefSeq" id="WP_220399841.1">
    <property type="nucleotide sequence ID" value="NZ_QSGN01000118.1"/>
</dbReference>
<protein>
    <submittedName>
        <fullName evidence="1">Uncharacterized protein</fullName>
    </submittedName>
</protein>
<dbReference type="EMBL" id="QSGN01000118">
    <property type="protein sequence ID" value="RHB21281.1"/>
    <property type="molecule type" value="Genomic_DNA"/>
</dbReference>
<evidence type="ECO:0000313" key="1">
    <source>
        <dbReference type="EMBL" id="RHB21281.1"/>
    </source>
</evidence>
<reference evidence="1 2" key="1">
    <citation type="submission" date="2018-08" db="EMBL/GenBank/DDBJ databases">
        <title>A genome reference for cultivated species of the human gut microbiota.</title>
        <authorList>
            <person name="Zou Y."/>
            <person name="Xue W."/>
            <person name="Luo G."/>
        </authorList>
    </citation>
    <scope>NUCLEOTIDE SEQUENCE [LARGE SCALE GENOMIC DNA]</scope>
    <source>
        <strain evidence="1 2">AM40-34</strain>
    </source>
</reference>
<dbReference type="Proteomes" id="UP000283482">
    <property type="component" value="Unassembled WGS sequence"/>
</dbReference>
<comment type="caution">
    <text evidence="1">The sequence shown here is derived from an EMBL/GenBank/DDBJ whole genome shotgun (WGS) entry which is preliminary data.</text>
</comment>
<accession>A0A413USP7</accession>
<dbReference type="AlphaFoldDB" id="A0A413USP7"/>
<proteinExistence type="predicted"/>
<organism evidence="1 2">
    <name type="scientific">Bacteroides stercoris</name>
    <dbReference type="NCBI Taxonomy" id="46506"/>
    <lineage>
        <taxon>Bacteria</taxon>
        <taxon>Pseudomonadati</taxon>
        <taxon>Bacteroidota</taxon>
        <taxon>Bacteroidia</taxon>
        <taxon>Bacteroidales</taxon>
        <taxon>Bacteroidaceae</taxon>
        <taxon>Bacteroides</taxon>
    </lineage>
</organism>
<gene>
    <name evidence="1" type="ORF">DW889_17625</name>
</gene>
<evidence type="ECO:0000313" key="2">
    <source>
        <dbReference type="Proteomes" id="UP000283482"/>
    </source>
</evidence>